<dbReference type="Gene3D" id="1.10.150.130">
    <property type="match status" value="1"/>
</dbReference>
<evidence type="ECO:0000256" key="2">
    <source>
        <dbReference type="ARBA" id="ARBA00008857"/>
    </source>
</evidence>
<dbReference type="PANTHER" id="PTHR30349:SF81">
    <property type="entry name" value="TYROSINE RECOMBINASE XERC"/>
    <property type="match status" value="1"/>
</dbReference>
<dbReference type="InterPro" id="IPR002104">
    <property type="entry name" value="Integrase_catalytic"/>
</dbReference>
<dbReference type="PROSITE" id="PS51900">
    <property type="entry name" value="CB"/>
    <property type="match status" value="1"/>
</dbReference>
<feature type="domain" description="Tyr recombinase" evidence="7">
    <location>
        <begin position="103"/>
        <end position="287"/>
    </location>
</feature>
<comment type="similarity">
    <text evidence="2">Belongs to the 'phage' integrase family.</text>
</comment>
<dbReference type="GO" id="GO:0003677">
    <property type="term" value="F:DNA binding"/>
    <property type="evidence" value="ECO:0007669"/>
    <property type="project" value="UniProtKB-UniRule"/>
</dbReference>
<dbReference type="InterPro" id="IPR010998">
    <property type="entry name" value="Integrase_recombinase_N"/>
</dbReference>
<reference evidence="10" key="1">
    <citation type="submission" date="2016-05" db="EMBL/GenBank/DDBJ databases">
        <authorList>
            <person name="Holder M.E."/>
            <person name="Ajami N.J."/>
            <person name="Petrosino J.F."/>
        </authorList>
    </citation>
    <scope>NUCLEOTIDE SEQUENCE [LARGE SCALE GENOMIC DNA]</scope>
    <source>
        <strain evidence="10">ATCC 700696</strain>
    </source>
</reference>
<protein>
    <submittedName>
        <fullName evidence="9">Recombinase</fullName>
    </submittedName>
</protein>
<dbReference type="Gene3D" id="1.10.443.10">
    <property type="entry name" value="Intergrase catalytic core"/>
    <property type="match status" value="1"/>
</dbReference>
<name>A0A223ASB2_9FIRM</name>
<dbReference type="InterPro" id="IPR050090">
    <property type="entry name" value="Tyrosine_recombinase_XerCD"/>
</dbReference>
<evidence type="ECO:0000313" key="10">
    <source>
        <dbReference type="Proteomes" id="UP000214689"/>
    </source>
</evidence>
<evidence type="ECO:0000256" key="6">
    <source>
        <dbReference type="PROSITE-ProRule" id="PRU01248"/>
    </source>
</evidence>
<dbReference type="RefSeq" id="WP_094234045.1">
    <property type="nucleotide sequence ID" value="NZ_CP016199.1"/>
</dbReference>
<evidence type="ECO:0000259" key="7">
    <source>
        <dbReference type="PROSITE" id="PS51898"/>
    </source>
</evidence>
<evidence type="ECO:0000259" key="8">
    <source>
        <dbReference type="PROSITE" id="PS51900"/>
    </source>
</evidence>
<evidence type="ECO:0000256" key="5">
    <source>
        <dbReference type="ARBA" id="ARBA00023172"/>
    </source>
</evidence>
<dbReference type="InterPro" id="IPR004107">
    <property type="entry name" value="Integrase_SAM-like_N"/>
</dbReference>
<organism evidence="9 10">
    <name type="scientific">Mogibacterium pumilum</name>
    <dbReference type="NCBI Taxonomy" id="86332"/>
    <lineage>
        <taxon>Bacteria</taxon>
        <taxon>Bacillati</taxon>
        <taxon>Bacillota</taxon>
        <taxon>Clostridia</taxon>
        <taxon>Peptostreptococcales</taxon>
        <taxon>Anaerovoracaceae</taxon>
        <taxon>Mogibacterium</taxon>
    </lineage>
</organism>
<dbReference type="InterPro" id="IPR011010">
    <property type="entry name" value="DNA_brk_join_enz"/>
</dbReference>
<evidence type="ECO:0000313" key="9">
    <source>
        <dbReference type="EMBL" id="ASS37815.1"/>
    </source>
</evidence>
<gene>
    <name evidence="9" type="ORF">AXF17_04690</name>
</gene>
<proteinExistence type="inferred from homology"/>
<dbReference type="PANTHER" id="PTHR30349">
    <property type="entry name" value="PHAGE INTEGRASE-RELATED"/>
    <property type="match status" value="1"/>
</dbReference>
<keyword evidence="5" id="KW-0233">DNA recombination</keyword>
<feature type="domain" description="Core-binding (CB)" evidence="8">
    <location>
        <begin position="1"/>
        <end position="82"/>
    </location>
</feature>
<dbReference type="InterPro" id="IPR013762">
    <property type="entry name" value="Integrase-like_cat_sf"/>
</dbReference>
<dbReference type="EMBL" id="CP016199">
    <property type="protein sequence ID" value="ASS37815.1"/>
    <property type="molecule type" value="Genomic_DNA"/>
</dbReference>
<dbReference type="Proteomes" id="UP000214689">
    <property type="component" value="Chromosome"/>
</dbReference>
<dbReference type="Pfam" id="PF02899">
    <property type="entry name" value="Phage_int_SAM_1"/>
    <property type="match status" value="1"/>
</dbReference>
<accession>A0A223ASB2</accession>
<dbReference type="GO" id="GO:0015074">
    <property type="term" value="P:DNA integration"/>
    <property type="evidence" value="ECO:0007669"/>
    <property type="project" value="UniProtKB-KW"/>
</dbReference>
<sequence>MINEFITYLRDVKGKANNTLVAYKRDVISFARFLENHSGRELADCKESDSIAYILDLNNASKSKATINRKLSSLRTFYDYGIETGEVTDNPFSKIKSAKNDKRQIEFLSVEEVEKLLALPDQTVKGIRDTALFELMYGTGARVTEVVRLKFEDINLKMNFVTLRDGEGESRIVPLGSYAQKALRKYRETAYSGLSHTEVTDDSYVFINFRGQPLTRQGIWKMLKEYGAMIGIEDRMTPQILRNSFAVHILQNGGDLKTLQELMGFDDMAVGIAYLSVTNIRIKDVYSRTHPRA</sequence>
<dbReference type="SUPFAM" id="SSF56349">
    <property type="entry name" value="DNA breaking-rejoining enzymes"/>
    <property type="match status" value="1"/>
</dbReference>
<dbReference type="AlphaFoldDB" id="A0A223ASB2"/>
<dbReference type="Pfam" id="PF00589">
    <property type="entry name" value="Phage_integrase"/>
    <property type="match status" value="1"/>
</dbReference>
<keyword evidence="10" id="KW-1185">Reference proteome</keyword>
<dbReference type="GO" id="GO:0006310">
    <property type="term" value="P:DNA recombination"/>
    <property type="evidence" value="ECO:0007669"/>
    <property type="project" value="UniProtKB-KW"/>
</dbReference>
<comment type="function">
    <text evidence="1">Site-specific tyrosine recombinase, which acts by catalyzing the cutting and rejoining of the recombining DNA molecules.</text>
</comment>
<evidence type="ECO:0000256" key="1">
    <source>
        <dbReference type="ARBA" id="ARBA00003283"/>
    </source>
</evidence>
<evidence type="ECO:0000256" key="4">
    <source>
        <dbReference type="ARBA" id="ARBA00023125"/>
    </source>
</evidence>
<dbReference type="OrthoDB" id="9801717at2"/>
<dbReference type="PROSITE" id="PS51898">
    <property type="entry name" value="TYR_RECOMBINASE"/>
    <property type="match status" value="1"/>
</dbReference>
<evidence type="ECO:0000256" key="3">
    <source>
        <dbReference type="ARBA" id="ARBA00022908"/>
    </source>
</evidence>
<dbReference type="InterPro" id="IPR044068">
    <property type="entry name" value="CB"/>
</dbReference>
<keyword evidence="3" id="KW-0229">DNA integration</keyword>
<keyword evidence="4 6" id="KW-0238">DNA-binding</keyword>